<dbReference type="Proteomes" id="UP000076079">
    <property type="component" value="Chromosome"/>
</dbReference>
<dbReference type="RefSeq" id="WP_110171499.1">
    <property type="nucleotide sequence ID" value="NZ_CP015136.1"/>
</dbReference>
<evidence type="ECO:0000313" key="1">
    <source>
        <dbReference type="EMBL" id="AMY09781.1"/>
    </source>
</evidence>
<organism evidence="1 2">
    <name type="scientific">Luteitalea pratensis</name>
    <dbReference type="NCBI Taxonomy" id="1855912"/>
    <lineage>
        <taxon>Bacteria</taxon>
        <taxon>Pseudomonadati</taxon>
        <taxon>Acidobacteriota</taxon>
        <taxon>Vicinamibacteria</taxon>
        <taxon>Vicinamibacterales</taxon>
        <taxon>Vicinamibacteraceae</taxon>
        <taxon>Luteitalea</taxon>
    </lineage>
</organism>
<accession>A0A143PMS3</accession>
<reference evidence="1 2" key="1">
    <citation type="journal article" date="2016" name="Genome Announc.">
        <title>First Complete Genome Sequence of a Subdivision 6 Acidobacterium Strain.</title>
        <authorList>
            <person name="Huang S."/>
            <person name="Vieira S."/>
            <person name="Bunk B."/>
            <person name="Riedel T."/>
            <person name="Sproer C."/>
            <person name="Overmann J."/>
        </authorList>
    </citation>
    <scope>NUCLEOTIDE SEQUENCE [LARGE SCALE GENOMIC DNA]</scope>
    <source>
        <strain evidence="2">DSM 100886 HEG_-6_39</strain>
    </source>
</reference>
<dbReference type="AlphaFoldDB" id="A0A143PMS3"/>
<proteinExistence type="predicted"/>
<dbReference type="EMBL" id="CP015136">
    <property type="protein sequence ID" value="AMY09781.1"/>
    <property type="molecule type" value="Genomic_DNA"/>
</dbReference>
<protein>
    <recommendedName>
        <fullName evidence="3">Urease accessory protein UreF</fullName>
    </recommendedName>
</protein>
<name>A0A143PMS3_LUTPR</name>
<evidence type="ECO:0008006" key="3">
    <source>
        <dbReference type="Google" id="ProtNLM"/>
    </source>
</evidence>
<dbReference type="KEGG" id="abac:LuPra_03006"/>
<evidence type="ECO:0000313" key="2">
    <source>
        <dbReference type="Proteomes" id="UP000076079"/>
    </source>
</evidence>
<keyword evidence="2" id="KW-1185">Reference proteome</keyword>
<gene>
    <name evidence="1" type="ORF">LuPra_03006</name>
</gene>
<reference evidence="2" key="2">
    <citation type="submission" date="2016-04" db="EMBL/GenBank/DDBJ databases">
        <title>First Complete Genome Sequence of a Subdivision 6 Acidobacterium.</title>
        <authorList>
            <person name="Huang S."/>
            <person name="Vieira S."/>
            <person name="Bunk B."/>
            <person name="Riedel T."/>
            <person name="Sproeer C."/>
            <person name="Overmann J."/>
        </authorList>
    </citation>
    <scope>NUCLEOTIDE SEQUENCE [LARGE SCALE GENOMIC DNA]</scope>
    <source>
        <strain evidence="2">DSM 100886 HEG_-6_39</strain>
    </source>
</reference>
<sequence>MIVQDSPPGQNDGPDVFLSFDHICADRRVHLEALDAREAWPPLLRPGVLAGHGAYTAWEARGLTDFLGPACAGMASLSTMLASALCWTDVLRIWRQSEGSLDVLVSRPWRHPDPNRALRISAAPDALRSRVLLPLLSGVPGEWRPSAWPAGLTDASMAGESISRRQADAALGRYLATRLVGSWVAYQGTGLRSVAASLVYAYVLTALALQATAVDGSSTVTLGRLTSAIRAADWIVLHLLDRDVWARACSAHEVDEDASRLLQLVAGAARVLDGCDWRPEGT</sequence>